<dbReference type="GO" id="GO:0006508">
    <property type="term" value="P:proteolysis"/>
    <property type="evidence" value="ECO:0007669"/>
    <property type="project" value="InterPro"/>
</dbReference>
<dbReference type="PANTHER" id="PTHR10443:SF12">
    <property type="entry name" value="DIPEPTIDASE"/>
    <property type="match status" value="1"/>
</dbReference>
<protein>
    <submittedName>
        <fullName evidence="2">Membrane dipeptidase</fullName>
        <ecNumber evidence="2">3.4.13.19</ecNumber>
    </submittedName>
</protein>
<dbReference type="STRING" id="204669.Acid345_2579"/>
<dbReference type="InterPro" id="IPR000180">
    <property type="entry name" value="Dipep_AS"/>
</dbReference>
<dbReference type="InterPro" id="IPR008257">
    <property type="entry name" value="Pept_M19"/>
</dbReference>
<dbReference type="OrthoDB" id="9804920at2"/>
<dbReference type="Proteomes" id="UP000002432">
    <property type="component" value="Chromosome"/>
</dbReference>
<dbReference type="AlphaFoldDB" id="Q1INH0"/>
<dbReference type="PROSITE" id="PS51365">
    <property type="entry name" value="RENAL_DIPEPTIDASE_2"/>
    <property type="match status" value="1"/>
</dbReference>
<sequence length="429" mass="47190">MRRFAFLLLLCGLCAAQSPTPKQPAKAAPVGWKAIHDSALVVDTHADTPQPWLDKNINAADPDSKLMVTIPAAKAGNLGAEFFSIWVDPVKFKGHYPDRTLALIDAVYQQVQRNPKDMMFATSVKDIYAARREHKLASLMGIEGGHSIANDLGLLRDYYRLGVRYMTLTWSNTNDWADSSGDVDDKNIQHHDGLTDFGRDVVREMNRIGMIVDISHTSDRTFYKTLVVARAPVIASHSSSRALTNVPRNMTDDMLRALNRNGGVAMVNFNCGFISNEYAAAEKKLEAEDHSIADLKKKAAEPGSNITEADIQKAEDAFYASIPRPPLSNLIDHIDHMVKIAGIDHVGLGSDFDGVSCTPEGIDSAADLPKITQALHDRGYNAEQIKKILGGNILHVFSEVEKTAAQLQAESPENKDTRHEVKLDAQPKK</sequence>
<dbReference type="Gene3D" id="3.20.20.140">
    <property type="entry name" value="Metal-dependent hydrolases"/>
    <property type="match status" value="1"/>
</dbReference>
<reference evidence="2 3" key="1">
    <citation type="journal article" date="2009" name="Appl. Environ. Microbiol.">
        <title>Three genomes from the phylum Acidobacteria provide insight into the lifestyles of these microorganisms in soils.</title>
        <authorList>
            <person name="Ward N.L."/>
            <person name="Challacombe J.F."/>
            <person name="Janssen P.H."/>
            <person name="Henrissat B."/>
            <person name="Coutinho P.M."/>
            <person name="Wu M."/>
            <person name="Xie G."/>
            <person name="Haft D.H."/>
            <person name="Sait M."/>
            <person name="Badger J."/>
            <person name="Barabote R.D."/>
            <person name="Bradley B."/>
            <person name="Brettin T.S."/>
            <person name="Brinkac L.M."/>
            <person name="Bruce D."/>
            <person name="Creasy T."/>
            <person name="Daugherty S.C."/>
            <person name="Davidsen T.M."/>
            <person name="DeBoy R.T."/>
            <person name="Detter J.C."/>
            <person name="Dodson R.J."/>
            <person name="Durkin A.S."/>
            <person name="Ganapathy A."/>
            <person name="Gwinn-Giglio M."/>
            <person name="Han C.S."/>
            <person name="Khouri H."/>
            <person name="Kiss H."/>
            <person name="Kothari S.P."/>
            <person name="Madupu R."/>
            <person name="Nelson K.E."/>
            <person name="Nelson W.C."/>
            <person name="Paulsen I."/>
            <person name="Penn K."/>
            <person name="Ren Q."/>
            <person name="Rosovitz M.J."/>
            <person name="Selengut J.D."/>
            <person name="Shrivastava S."/>
            <person name="Sullivan S.A."/>
            <person name="Tapia R."/>
            <person name="Thompson L.S."/>
            <person name="Watkins K.L."/>
            <person name="Yang Q."/>
            <person name="Yu C."/>
            <person name="Zafar N."/>
            <person name="Zhou L."/>
            <person name="Kuske C.R."/>
        </authorList>
    </citation>
    <scope>NUCLEOTIDE SEQUENCE [LARGE SCALE GENOMIC DNA]</scope>
    <source>
        <strain evidence="2 3">Ellin345</strain>
    </source>
</reference>
<proteinExistence type="predicted"/>
<name>Q1INH0_KORVE</name>
<dbReference type="eggNOG" id="COG2355">
    <property type="taxonomic scope" value="Bacteria"/>
</dbReference>
<evidence type="ECO:0000313" key="2">
    <source>
        <dbReference type="EMBL" id="ABF41580.1"/>
    </source>
</evidence>
<gene>
    <name evidence="2" type="ordered locus">Acid345_2579</name>
</gene>
<dbReference type="InterPro" id="IPR032466">
    <property type="entry name" value="Metal_Hydrolase"/>
</dbReference>
<dbReference type="EMBL" id="CP000360">
    <property type="protein sequence ID" value="ABF41580.1"/>
    <property type="molecule type" value="Genomic_DNA"/>
</dbReference>
<keyword evidence="3" id="KW-1185">Reference proteome</keyword>
<dbReference type="SUPFAM" id="SSF51556">
    <property type="entry name" value="Metallo-dependent hydrolases"/>
    <property type="match status" value="1"/>
</dbReference>
<dbReference type="EnsemblBacteria" id="ABF41580">
    <property type="protein sequence ID" value="ABF41580"/>
    <property type="gene ID" value="Acid345_2579"/>
</dbReference>
<feature type="compositionally biased region" description="Basic and acidic residues" evidence="1">
    <location>
        <begin position="412"/>
        <end position="429"/>
    </location>
</feature>
<keyword evidence="2" id="KW-0378">Hydrolase</keyword>
<evidence type="ECO:0000256" key="1">
    <source>
        <dbReference type="SAM" id="MobiDB-lite"/>
    </source>
</evidence>
<dbReference type="PANTHER" id="PTHR10443">
    <property type="entry name" value="MICROSOMAL DIPEPTIDASE"/>
    <property type="match status" value="1"/>
</dbReference>
<dbReference type="EC" id="3.4.13.19" evidence="2"/>
<accession>Q1INH0</accession>
<dbReference type="GO" id="GO:0070573">
    <property type="term" value="F:metallodipeptidase activity"/>
    <property type="evidence" value="ECO:0007669"/>
    <property type="project" value="InterPro"/>
</dbReference>
<feature type="region of interest" description="Disordered" evidence="1">
    <location>
        <begin position="405"/>
        <end position="429"/>
    </location>
</feature>
<dbReference type="RefSeq" id="WP_011523381.1">
    <property type="nucleotide sequence ID" value="NC_008009.1"/>
</dbReference>
<organism evidence="2 3">
    <name type="scientific">Koribacter versatilis (strain Ellin345)</name>
    <dbReference type="NCBI Taxonomy" id="204669"/>
    <lineage>
        <taxon>Bacteria</taxon>
        <taxon>Pseudomonadati</taxon>
        <taxon>Acidobacteriota</taxon>
        <taxon>Terriglobia</taxon>
        <taxon>Terriglobales</taxon>
        <taxon>Candidatus Korobacteraceae</taxon>
        <taxon>Candidatus Korobacter</taxon>
    </lineage>
</organism>
<dbReference type="HOGENOM" id="CLU_031404_2_1_0"/>
<dbReference type="Pfam" id="PF01244">
    <property type="entry name" value="Peptidase_M19"/>
    <property type="match status" value="1"/>
</dbReference>
<dbReference type="KEGG" id="aba:Acid345_2579"/>
<keyword evidence="2" id="KW-0224">Dipeptidase</keyword>
<dbReference type="CDD" id="cd01301">
    <property type="entry name" value="rDP_like"/>
    <property type="match status" value="1"/>
</dbReference>
<keyword evidence="2" id="KW-0645">Protease</keyword>
<evidence type="ECO:0000313" key="3">
    <source>
        <dbReference type="Proteomes" id="UP000002432"/>
    </source>
</evidence>
<dbReference type="PROSITE" id="PS00869">
    <property type="entry name" value="RENAL_DIPEPTIDASE_1"/>
    <property type="match status" value="1"/>
</dbReference>